<dbReference type="SUPFAM" id="SSF110849">
    <property type="entry name" value="ParB/Sulfiredoxin"/>
    <property type="match status" value="1"/>
</dbReference>
<protein>
    <submittedName>
        <fullName evidence="2">Chromosome partitioning protein, ParB family</fullName>
    </submittedName>
</protein>
<feature type="domain" description="ParB-like N-terminal" evidence="1">
    <location>
        <begin position="20"/>
        <end position="114"/>
    </location>
</feature>
<dbReference type="GO" id="GO:0007059">
    <property type="term" value="P:chromosome segregation"/>
    <property type="evidence" value="ECO:0007669"/>
    <property type="project" value="TreeGrafter"/>
</dbReference>
<proteinExistence type="predicted"/>
<gene>
    <name evidence="2" type="ORF">SAMN04487775_101301</name>
</gene>
<reference evidence="3" key="1">
    <citation type="submission" date="2016-10" db="EMBL/GenBank/DDBJ databases">
        <authorList>
            <person name="Varghese N."/>
            <person name="Submissions S."/>
        </authorList>
    </citation>
    <scope>NUCLEOTIDE SEQUENCE [LARGE SCALE GENOMIC DNA]</scope>
    <source>
        <strain evidence="3">XBD1002</strain>
    </source>
</reference>
<organism evidence="2 3">
    <name type="scientific">Treponema bryantii</name>
    <dbReference type="NCBI Taxonomy" id="163"/>
    <lineage>
        <taxon>Bacteria</taxon>
        <taxon>Pseudomonadati</taxon>
        <taxon>Spirochaetota</taxon>
        <taxon>Spirochaetia</taxon>
        <taxon>Spirochaetales</taxon>
        <taxon>Treponemataceae</taxon>
        <taxon>Treponema</taxon>
    </lineage>
</organism>
<dbReference type="Gene3D" id="1.10.10.2830">
    <property type="match status" value="1"/>
</dbReference>
<dbReference type="SMART" id="SM00470">
    <property type="entry name" value="ParB"/>
    <property type="match status" value="1"/>
</dbReference>
<dbReference type="RefSeq" id="WP_074929892.1">
    <property type="nucleotide sequence ID" value="NZ_FORI01000001.1"/>
</dbReference>
<dbReference type="InterPro" id="IPR036086">
    <property type="entry name" value="ParB/Sulfiredoxin_sf"/>
</dbReference>
<dbReference type="Pfam" id="PF02195">
    <property type="entry name" value="ParB_N"/>
    <property type="match status" value="1"/>
</dbReference>
<dbReference type="InterPro" id="IPR003115">
    <property type="entry name" value="ParB_N"/>
</dbReference>
<dbReference type="AlphaFoldDB" id="A0A1I3I3J0"/>
<dbReference type="OrthoDB" id="9771505at2"/>
<evidence type="ECO:0000313" key="3">
    <source>
        <dbReference type="Proteomes" id="UP000182737"/>
    </source>
</evidence>
<evidence type="ECO:0000259" key="1">
    <source>
        <dbReference type="SMART" id="SM00470"/>
    </source>
</evidence>
<dbReference type="PANTHER" id="PTHR33375:SF1">
    <property type="entry name" value="CHROMOSOME-PARTITIONING PROTEIN PARB-RELATED"/>
    <property type="match status" value="1"/>
</dbReference>
<dbReference type="CDD" id="cd16387">
    <property type="entry name" value="ParB_N_Srx"/>
    <property type="match status" value="1"/>
</dbReference>
<dbReference type="GO" id="GO:0005694">
    <property type="term" value="C:chromosome"/>
    <property type="evidence" value="ECO:0007669"/>
    <property type="project" value="TreeGrafter"/>
</dbReference>
<name>A0A1I3I3J0_9SPIR</name>
<dbReference type="PANTHER" id="PTHR33375">
    <property type="entry name" value="CHROMOSOME-PARTITIONING PROTEIN PARB-RELATED"/>
    <property type="match status" value="1"/>
</dbReference>
<dbReference type="EMBL" id="FORI01000001">
    <property type="protein sequence ID" value="SFI42568.1"/>
    <property type="molecule type" value="Genomic_DNA"/>
</dbReference>
<keyword evidence="3" id="KW-1185">Reference proteome</keyword>
<accession>A0A1I3I3J0</accession>
<dbReference type="Gene3D" id="3.90.1530.30">
    <property type="match status" value="1"/>
</dbReference>
<dbReference type="InterPro" id="IPR050336">
    <property type="entry name" value="Chromosome_partition/occlusion"/>
</dbReference>
<sequence length="271" mass="30616">MSIFGNKNKKTNDKDNAKIKLVEVSQLRFDRDFKNVFQQENDKVAEIANDMRVNGFDKSRPIIVTEAYIIVDGHSRFMAAKKAGLEKVPVIIKKFDSRDETIEYEYKMQLNSRRLTDGEYFAAFLKLDEIRRSNPNAQGSSDEAIGRQLNKSARQVCKMREIAKKADASLLEKIQNGSISINKAHEMIKATEARKKAGLVEEMADEKPSNTGKGINSDSFKLGVLFVLSELEKGRKKNQILKDKRIAKLELGELNLSADDVARISQRFGIA</sequence>
<dbReference type="Proteomes" id="UP000182737">
    <property type="component" value="Unassembled WGS sequence"/>
</dbReference>
<evidence type="ECO:0000313" key="2">
    <source>
        <dbReference type="EMBL" id="SFI42568.1"/>
    </source>
</evidence>